<gene>
    <name evidence="2" type="ORF">DHEL01_v205475</name>
</gene>
<protein>
    <submittedName>
        <fullName evidence="2">Uncharacterized protein</fullName>
    </submittedName>
</protein>
<sequence length="98" mass="10573">MAPSPAASVNALDPDDRPLDTGNLLEGPHAQVDVKQCLGEFLQMCTNEEAFAGVNKSPQGAFHDETDNIIADIPSFFEMATYADPLDNFALCLENACR</sequence>
<evidence type="ECO:0000256" key="1">
    <source>
        <dbReference type="SAM" id="MobiDB-lite"/>
    </source>
</evidence>
<evidence type="ECO:0000313" key="3">
    <source>
        <dbReference type="Proteomes" id="UP000094444"/>
    </source>
</evidence>
<dbReference type="EMBL" id="MAVT02000404">
    <property type="protein sequence ID" value="POS76132.1"/>
    <property type="molecule type" value="Genomic_DNA"/>
</dbReference>
<evidence type="ECO:0000313" key="2">
    <source>
        <dbReference type="EMBL" id="POS76132.1"/>
    </source>
</evidence>
<keyword evidence="3" id="KW-1185">Reference proteome</keyword>
<accession>A0A2P5I0T4</accession>
<dbReference type="Proteomes" id="UP000094444">
    <property type="component" value="Unassembled WGS sequence"/>
</dbReference>
<feature type="region of interest" description="Disordered" evidence="1">
    <location>
        <begin position="1"/>
        <end position="26"/>
    </location>
</feature>
<dbReference type="AlphaFoldDB" id="A0A2P5I0T4"/>
<name>A0A2P5I0T4_DIAHE</name>
<proteinExistence type="predicted"/>
<comment type="caution">
    <text evidence="2">The sequence shown here is derived from an EMBL/GenBank/DDBJ whole genome shotgun (WGS) entry which is preliminary data.</text>
</comment>
<reference evidence="2" key="1">
    <citation type="submission" date="2017-09" db="EMBL/GenBank/DDBJ databases">
        <title>Polyketide synthases of a Diaporthe helianthi virulent isolate.</title>
        <authorList>
            <person name="Baroncelli R."/>
        </authorList>
    </citation>
    <scope>NUCLEOTIDE SEQUENCE [LARGE SCALE GENOMIC DNA]</scope>
    <source>
        <strain evidence="2">7/96</strain>
    </source>
</reference>
<organism evidence="2 3">
    <name type="scientific">Diaporthe helianthi</name>
    <dbReference type="NCBI Taxonomy" id="158607"/>
    <lineage>
        <taxon>Eukaryota</taxon>
        <taxon>Fungi</taxon>
        <taxon>Dikarya</taxon>
        <taxon>Ascomycota</taxon>
        <taxon>Pezizomycotina</taxon>
        <taxon>Sordariomycetes</taxon>
        <taxon>Sordariomycetidae</taxon>
        <taxon>Diaporthales</taxon>
        <taxon>Diaporthaceae</taxon>
        <taxon>Diaporthe</taxon>
    </lineage>
</organism>
<dbReference type="InParanoid" id="A0A2P5I0T4"/>